<dbReference type="GO" id="GO:0009307">
    <property type="term" value="P:DNA restriction-modification system"/>
    <property type="evidence" value="ECO:0007669"/>
    <property type="project" value="UniProtKB-KW"/>
</dbReference>
<dbReference type="Proteomes" id="UP001642900">
    <property type="component" value="Unassembled WGS sequence"/>
</dbReference>
<name>A0A6G4W8J5_9HYPH</name>
<dbReference type="GO" id="GO:0032259">
    <property type="term" value="P:methylation"/>
    <property type="evidence" value="ECO:0007669"/>
    <property type="project" value="UniProtKB-KW"/>
</dbReference>
<dbReference type="GO" id="GO:0003886">
    <property type="term" value="F:DNA (cytosine-5-)-methyltransferase activity"/>
    <property type="evidence" value="ECO:0007669"/>
    <property type="project" value="UniProtKB-EC"/>
</dbReference>
<comment type="similarity">
    <text evidence="6 7">Belongs to the class I-like SAM-binding methyltransferase superfamily. C5-methyltransferase family.</text>
</comment>
<dbReference type="InterPro" id="IPR018117">
    <property type="entry name" value="C5_DNA_meth_AS"/>
</dbReference>
<evidence type="ECO:0000313" key="10">
    <source>
        <dbReference type="EMBL" id="NGO51091.1"/>
    </source>
</evidence>
<evidence type="ECO:0000256" key="8">
    <source>
        <dbReference type="RuleBase" id="RU000417"/>
    </source>
</evidence>
<evidence type="ECO:0000256" key="7">
    <source>
        <dbReference type="RuleBase" id="RU000416"/>
    </source>
</evidence>
<dbReference type="Gene3D" id="3.40.50.150">
    <property type="entry name" value="Vaccinia Virus protein VP39"/>
    <property type="match status" value="1"/>
</dbReference>
<evidence type="ECO:0000256" key="4">
    <source>
        <dbReference type="ARBA" id="ARBA00022747"/>
    </source>
</evidence>
<organism evidence="10 11">
    <name type="scientific">Allomesorhizobium camelthorni</name>
    <dbReference type="NCBI Taxonomy" id="475069"/>
    <lineage>
        <taxon>Bacteria</taxon>
        <taxon>Pseudomonadati</taxon>
        <taxon>Pseudomonadota</taxon>
        <taxon>Alphaproteobacteria</taxon>
        <taxon>Hyphomicrobiales</taxon>
        <taxon>Phyllobacteriaceae</taxon>
        <taxon>Allomesorhizobium</taxon>
    </lineage>
</organism>
<evidence type="ECO:0000256" key="9">
    <source>
        <dbReference type="SAM" id="MobiDB-lite"/>
    </source>
</evidence>
<dbReference type="EMBL" id="JAAKZF010000006">
    <property type="protein sequence ID" value="NGO51091.1"/>
    <property type="molecule type" value="Genomic_DNA"/>
</dbReference>
<dbReference type="EC" id="2.1.1.37" evidence="8"/>
<dbReference type="PRINTS" id="PR00105">
    <property type="entry name" value="C5METTRFRASE"/>
</dbReference>
<dbReference type="NCBIfam" id="TIGR00675">
    <property type="entry name" value="dcm"/>
    <property type="match status" value="1"/>
</dbReference>
<keyword evidence="3 6" id="KW-0949">S-adenosyl-L-methionine</keyword>
<evidence type="ECO:0000256" key="5">
    <source>
        <dbReference type="ARBA" id="ARBA00047422"/>
    </source>
</evidence>
<keyword evidence="2 6" id="KW-0808">Transferase</keyword>
<keyword evidence="1 6" id="KW-0489">Methyltransferase</keyword>
<evidence type="ECO:0000256" key="1">
    <source>
        <dbReference type="ARBA" id="ARBA00022603"/>
    </source>
</evidence>
<dbReference type="Gene3D" id="3.90.120.10">
    <property type="entry name" value="DNA Methylase, subunit A, domain 2"/>
    <property type="match status" value="1"/>
</dbReference>
<comment type="caution">
    <text evidence="10">The sequence shown here is derived from an EMBL/GenBank/DDBJ whole genome shotgun (WGS) entry which is preliminary data.</text>
</comment>
<sequence>MKVVDLFCGCGGFSHGMRKAGYNIVGAFDFKPEALAVHAANNPALGPSPMPKWMAHRYRKKREFVHADLGNLLQWVPEISQLKPDVIVGGPPCQPFSPFGRRGGDNDEKSLLSLAFTIITTSVHPRFFIMENVPELQKTETFRKVTELFRNSGYGLTQRVVTTSDYGSPQNRNRLILAGCVGETDGWLNEYLDQTRHEHKPVIRDVLGEGFGPLFFRRGHYAGQRRSFFRTDERCPTITSTTGRGTRSPYVLRPADIRVLRSVGEGITVLGKGPDYVPQAGDTIPARNLPVGGQEELALLASFPANWKWAPEGGRAPTKADVMQMIGNAVPPTLSEAVGESLRLYRIGKMEETPDVPDSIHPLFYEWLRDDKAFDETRIESVRRHGARARALVAPRALSMPEQELKAFDQIVKLRPLIANDPDQAAMREAMYLAYEWSQALEGRPPEGLFSDDFENEPAAEEYSGPPTTRLARLLNASAPA</sequence>
<gene>
    <name evidence="10" type="ORF">G6N73_07835</name>
</gene>
<evidence type="ECO:0000256" key="3">
    <source>
        <dbReference type="ARBA" id="ARBA00022691"/>
    </source>
</evidence>
<dbReference type="InterPro" id="IPR001525">
    <property type="entry name" value="C5_MeTfrase"/>
</dbReference>
<dbReference type="RefSeq" id="WP_165025685.1">
    <property type="nucleotide sequence ID" value="NZ_JAAKZF010000006.1"/>
</dbReference>
<protein>
    <recommendedName>
        <fullName evidence="8">Cytosine-specific methyltransferase</fullName>
        <ecNumber evidence="8">2.1.1.37</ecNumber>
    </recommendedName>
</protein>
<evidence type="ECO:0000256" key="6">
    <source>
        <dbReference type="PROSITE-ProRule" id="PRU01016"/>
    </source>
</evidence>
<accession>A0A6G4W8J5</accession>
<dbReference type="AlphaFoldDB" id="A0A6G4W8J5"/>
<dbReference type="SUPFAM" id="SSF53335">
    <property type="entry name" value="S-adenosyl-L-methionine-dependent methyltransferases"/>
    <property type="match status" value="1"/>
</dbReference>
<feature type="active site" evidence="6">
    <location>
        <position position="93"/>
    </location>
</feature>
<dbReference type="PROSITE" id="PS51679">
    <property type="entry name" value="SAM_MT_C5"/>
    <property type="match status" value="1"/>
</dbReference>
<comment type="catalytic activity">
    <reaction evidence="5 8">
        <text>a 2'-deoxycytidine in DNA + S-adenosyl-L-methionine = a 5-methyl-2'-deoxycytidine in DNA + S-adenosyl-L-homocysteine + H(+)</text>
        <dbReference type="Rhea" id="RHEA:13681"/>
        <dbReference type="Rhea" id="RHEA-COMP:11369"/>
        <dbReference type="Rhea" id="RHEA-COMP:11370"/>
        <dbReference type="ChEBI" id="CHEBI:15378"/>
        <dbReference type="ChEBI" id="CHEBI:57856"/>
        <dbReference type="ChEBI" id="CHEBI:59789"/>
        <dbReference type="ChEBI" id="CHEBI:85452"/>
        <dbReference type="ChEBI" id="CHEBI:85454"/>
        <dbReference type="EC" id="2.1.1.37"/>
    </reaction>
</comment>
<dbReference type="InterPro" id="IPR031303">
    <property type="entry name" value="C5_meth_CS"/>
</dbReference>
<evidence type="ECO:0000313" key="11">
    <source>
        <dbReference type="Proteomes" id="UP001642900"/>
    </source>
</evidence>
<feature type="region of interest" description="Disordered" evidence="9">
    <location>
        <begin position="446"/>
        <end position="470"/>
    </location>
</feature>
<keyword evidence="4" id="KW-0680">Restriction system</keyword>
<reference evidence="10 11" key="1">
    <citation type="submission" date="2020-02" db="EMBL/GenBank/DDBJ databases">
        <title>Genome sequence of strain CCNWXJ40-4.</title>
        <authorList>
            <person name="Gao J."/>
            <person name="Sun J."/>
        </authorList>
    </citation>
    <scope>NUCLEOTIDE SEQUENCE [LARGE SCALE GENOMIC DNA]</scope>
    <source>
        <strain evidence="10 11">CCNWXJ 40-4</strain>
    </source>
</reference>
<dbReference type="InterPro" id="IPR029063">
    <property type="entry name" value="SAM-dependent_MTases_sf"/>
</dbReference>
<dbReference type="PROSITE" id="PS00094">
    <property type="entry name" value="C5_MTASE_1"/>
    <property type="match status" value="1"/>
</dbReference>
<proteinExistence type="inferred from homology"/>
<keyword evidence="11" id="KW-1185">Reference proteome</keyword>
<evidence type="ECO:0000256" key="2">
    <source>
        <dbReference type="ARBA" id="ARBA00022679"/>
    </source>
</evidence>
<dbReference type="Pfam" id="PF00145">
    <property type="entry name" value="DNA_methylase"/>
    <property type="match status" value="1"/>
</dbReference>
<feature type="compositionally biased region" description="Acidic residues" evidence="9">
    <location>
        <begin position="450"/>
        <end position="460"/>
    </location>
</feature>
<dbReference type="PROSITE" id="PS00095">
    <property type="entry name" value="C5_MTASE_2"/>
    <property type="match status" value="1"/>
</dbReference>
<dbReference type="PANTHER" id="PTHR10629:SF52">
    <property type="entry name" value="DNA (CYTOSINE-5)-METHYLTRANSFERASE 1"/>
    <property type="match status" value="1"/>
</dbReference>
<dbReference type="InterPro" id="IPR050390">
    <property type="entry name" value="C5-Methyltransferase"/>
</dbReference>
<dbReference type="PANTHER" id="PTHR10629">
    <property type="entry name" value="CYTOSINE-SPECIFIC METHYLTRANSFERASE"/>
    <property type="match status" value="1"/>
</dbReference>